<dbReference type="InterPro" id="IPR027417">
    <property type="entry name" value="P-loop_NTPase"/>
</dbReference>
<dbReference type="OrthoDB" id="2986442at2"/>
<dbReference type="EMBL" id="SMKP01000045">
    <property type="protein sequence ID" value="TDD20441.1"/>
    <property type="molecule type" value="Genomic_DNA"/>
</dbReference>
<dbReference type="PROSITE" id="PS00211">
    <property type="entry name" value="ABC_TRANSPORTER_1"/>
    <property type="match status" value="2"/>
</dbReference>
<evidence type="ECO:0000256" key="6">
    <source>
        <dbReference type="ARBA" id="ARBA00022840"/>
    </source>
</evidence>
<comment type="caution">
    <text evidence="10">The sequence shown here is derived from an EMBL/GenBank/DDBJ whole genome shotgun (WGS) entry which is preliminary data.</text>
</comment>
<feature type="domain" description="ABC transporter" evidence="9">
    <location>
        <begin position="14"/>
        <end position="263"/>
    </location>
</feature>
<dbReference type="Pfam" id="PF00005">
    <property type="entry name" value="ABC_tran"/>
    <property type="match status" value="2"/>
</dbReference>
<proteinExistence type="inferred from homology"/>
<evidence type="ECO:0000313" key="11">
    <source>
        <dbReference type="Proteomes" id="UP000294543"/>
    </source>
</evidence>
<dbReference type="NCBIfam" id="NF008453">
    <property type="entry name" value="PRK11308.1"/>
    <property type="match status" value="2"/>
</dbReference>
<keyword evidence="5" id="KW-0547">Nucleotide-binding</keyword>
<comment type="similarity">
    <text evidence="2">Belongs to the ABC transporter superfamily.</text>
</comment>
<dbReference type="PROSITE" id="PS50893">
    <property type="entry name" value="ABC_TRANSPORTER_2"/>
    <property type="match status" value="2"/>
</dbReference>
<organism evidence="10 11">
    <name type="scientific">Nonomuraea diastatica</name>
    <dbReference type="NCBI Taxonomy" id="1848329"/>
    <lineage>
        <taxon>Bacteria</taxon>
        <taxon>Bacillati</taxon>
        <taxon>Actinomycetota</taxon>
        <taxon>Actinomycetes</taxon>
        <taxon>Streptosporangiales</taxon>
        <taxon>Streptosporangiaceae</taxon>
        <taxon>Nonomuraea</taxon>
    </lineage>
</organism>
<feature type="compositionally biased region" description="Low complexity" evidence="8">
    <location>
        <begin position="353"/>
        <end position="369"/>
    </location>
</feature>
<evidence type="ECO:0000256" key="8">
    <source>
        <dbReference type="SAM" id="MobiDB-lite"/>
    </source>
</evidence>
<dbReference type="CDD" id="cd03257">
    <property type="entry name" value="ABC_NikE_OppD_transporters"/>
    <property type="match status" value="2"/>
</dbReference>
<comment type="subcellular location">
    <subcellularLocation>
        <location evidence="1">Cell membrane</location>
        <topology evidence="1">Peripheral membrane protein</topology>
    </subcellularLocation>
</comment>
<feature type="region of interest" description="Disordered" evidence="8">
    <location>
        <begin position="339"/>
        <end position="369"/>
    </location>
</feature>
<dbReference type="InterPro" id="IPR003439">
    <property type="entry name" value="ABC_transporter-like_ATP-bd"/>
</dbReference>
<dbReference type="Proteomes" id="UP000294543">
    <property type="component" value="Unassembled WGS sequence"/>
</dbReference>
<dbReference type="SMART" id="SM00382">
    <property type="entry name" value="AAA"/>
    <property type="match status" value="2"/>
</dbReference>
<feature type="domain" description="ABC transporter" evidence="9">
    <location>
        <begin position="372"/>
        <end position="623"/>
    </location>
</feature>
<keyword evidence="7" id="KW-0472">Membrane</keyword>
<dbReference type="PANTHER" id="PTHR43297:SF2">
    <property type="entry name" value="DIPEPTIDE TRANSPORT ATP-BINDING PROTEIN DPPD"/>
    <property type="match status" value="1"/>
</dbReference>
<dbReference type="NCBIfam" id="TIGR01727">
    <property type="entry name" value="oligo_HPY"/>
    <property type="match status" value="2"/>
</dbReference>
<evidence type="ECO:0000256" key="2">
    <source>
        <dbReference type="ARBA" id="ARBA00005417"/>
    </source>
</evidence>
<dbReference type="InterPro" id="IPR050388">
    <property type="entry name" value="ABC_Ni/Peptide_Import"/>
</dbReference>
<dbReference type="GO" id="GO:0015833">
    <property type="term" value="P:peptide transport"/>
    <property type="evidence" value="ECO:0007669"/>
    <property type="project" value="InterPro"/>
</dbReference>
<dbReference type="Pfam" id="PF08352">
    <property type="entry name" value="oligo_HPY"/>
    <property type="match status" value="2"/>
</dbReference>
<reference evidence="10 11" key="1">
    <citation type="submission" date="2019-03" db="EMBL/GenBank/DDBJ databases">
        <title>Draft genome sequences of novel Actinobacteria.</title>
        <authorList>
            <person name="Sahin N."/>
            <person name="Ay H."/>
            <person name="Saygin H."/>
        </authorList>
    </citation>
    <scope>NUCLEOTIDE SEQUENCE [LARGE SCALE GENOMIC DNA]</scope>
    <source>
        <strain evidence="10 11">KC712</strain>
    </source>
</reference>
<evidence type="ECO:0000256" key="3">
    <source>
        <dbReference type="ARBA" id="ARBA00022448"/>
    </source>
</evidence>
<dbReference type="GO" id="GO:0005524">
    <property type="term" value="F:ATP binding"/>
    <property type="evidence" value="ECO:0007669"/>
    <property type="project" value="UniProtKB-KW"/>
</dbReference>
<gene>
    <name evidence="10" type="ORF">E1294_17665</name>
</gene>
<dbReference type="AlphaFoldDB" id="A0A4R4WSA0"/>
<dbReference type="InterPro" id="IPR017871">
    <property type="entry name" value="ABC_transporter-like_CS"/>
</dbReference>
<dbReference type="RefSeq" id="WP_132509622.1">
    <property type="nucleotide sequence ID" value="NZ_SMKP01000045.1"/>
</dbReference>
<evidence type="ECO:0000256" key="7">
    <source>
        <dbReference type="ARBA" id="ARBA00023136"/>
    </source>
</evidence>
<keyword evidence="11" id="KW-1185">Reference proteome</keyword>
<protein>
    <submittedName>
        <fullName evidence="10">ABC transporter ATP-binding protein</fullName>
    </submittedName>
</protein>
<keyword evidence="3" id="KW-0813">Transport</keyword>
<evidence type="ECO:0000259" key="9">
    <source>
        <dbReference type="PROSITE" id="PS50893"/>
    </source>
</evidence>
<dbReference type="InterPro" id="IPR003593">
    <property type="entry name" value="AAA+_ATPase"/>
</dbReference>
<dbReference type="SUPFAM" id="SSF52540">
    <property type="entry name" value="P-loop containing nucleoside triphosphate hydrolases"/>
    <property type="match status" value="2"/>
</dbReference>
<accession>A0A4R4WSA0</accession>
<dbReference type="FunFam" id="3.40.50.300:FF:000016">
    <property type="entry name" value="Oligopeptide ABC transporter ATP-binding component"/>
    <property type="match status" value="2"/>
</dbReference>
<name>A0A4R4WSA0_9ACTN</name>
<dbReference type="NCBIfam" id="NF007739">
    <property type="entry name" value="PRK10419.1"/>
    <property type="match status" value="2"/>
</dbReference>
<keyword evidence="4" id="KW-1003">Cell membrane</keyword>
<sequence length="696" mass="74764">MDGNQHTGGTSPLLQVRDLTVEFPGREGGVQAVRGVGFDVHPGESLAIVGESGSGKSVTARSVLRLVRDPGRITSGSIRYRGRDVLDMSRAELTRLRGGEIGMIFQDPQSSLNPVMTIGAQVAEAVRAHGHDRRRARARAAELLELVGVPDPVRRLSDYPHQFSGGMRQRVMIAIALAGDPSLIIADEPTTALDVTVQAQILEVFARLNKELGTAVAVITHNLGLVARLSDRVLVMYAGQVVEEGPVATLHDAPRHPYAWSLLRSVPRLTHHSDRLASIPGRPPDLRRSLSGCAFAPRCAFAEDRCHATAPSLTERAPGHRAACWVTDDGLRLTVAEQPATDAEPDISAQAEPGRPTPARSSPAPGPAADVLVLRDVHKSYRLRGRGLGPRAKGELRAVRGVSLRLRAGETLGLVGESGCGKSTLTRILLGLEKADSGSVLVQNHDLTATGGRRLTELRRQVQLVLQDPYAALNPRHTIGRLVAEPLRIHGLAEPGQAGRRVAELLELVGLDASMTARLPRDFSGGQRQRIALARALAVGPSVLVLDEPVSALDVSLQAQIVNLLLDLKDRLGIAYLLVAHDIAVVRHMSDRIAVMYLGQIMEEGPAEEVCARPLHPYTAALLSAVPEPDPAVERRRSHVPLPGEVPSPLSPPSGCPFHTRCALRAGRDICRVARPVAREIAPGRRTACHFSEEMA</sequence>
<dbReference type="GO" id="GO:0005886">
    <property type="term" value="C:plasma membrane"/>
    <property type="evidence" value="ECO:0007669"/>
    <property type="project" value="UniProtKB-SubCell"/>
</dbReference>
<dbReference type="PANTHER" id="PTHR43297">
    <property type="entry name" value="OLIGOPEPTIDE TRANSPORT ATP-BINDING PROTEIN APPD"/>
    <property type="match status" value="1"/>
</dbReference>
<dbReference type="InterPro" id="IPR013563">
    <property type="entry name" value="Oligopep_ABC_C"/>
</dbReference>
<evidence type="ECO:0000256" key="1">
    <source>
        <dbReference type="ARBA" id="ARBA00004202"/>
    </source>
</evidence>
<dbReference type="Gene3D" id="3.40.50.300">
    <property type="entry name" value="P-loop containing nucleotide triphosphate hydrolases"/>
    <property type="match status" value="2"/>
</dbReference>
<dbReference type="GO" id="GO:0016887">
    <property type="term" value="F:ATP hydrolysis activity"/>
    <property type="evidence" value="ECO:0007669"/>
    <property type="project" value="InterPro"/>
</dbReference>
<evidence type="ECO:0000313" key="10">
    <source>
        <dbReference type="EMBL" id="TDD20441.1"/>
    </source>
</evidence>
<keyword evidence="6 10" id="KW-0067">ATP-binding</keyword>
<evidence type="ECO:0000256" key="5">
    <source>
        <dbReference type="ARBA" id="ARBA00022741"/>
    </source>
</evidence>
<evidence type="ECO:0000256" key="4">
    <source>
        <dbReference type="ARBA" id="ARBA00022475"/>
    </source>
</evidence>